<comment type="function">
    <text evidence="7">This enzyme is involved in nucleotide metabolism: it produces dUMP, the immediate precursor of thymidine nucleotides and it decreases the intracellular concentration of dUTP so that uracil cannot be incorporated into DNA.</text>
</comment>
<evidence type="ECO:0000313" key="9">
    <source>
        <dbReference type="EMBL" id="MBC5736761.1"/>
    </source>
</evidence>
<evidence type="ECO:0000256" key="6">
    <source>
        <dbReference type="ARBA" id="ARBA00047686"/>
    </source>
</evidence>
<dbReference type="UniPathway" id="UPA00610">
    <property type="reaction ID" value="UER00666"/>
</dbReference>
<evidence type="ECO:0000256" key="1">
    <source>
        <dbReference type="ARBA" id="ARBA00006581"/>
    </source>
</evidence>
<dbReference type="Proteomes" id="UP000607645">
    <property type="component" value="Unassembled WGS sequence"/>
</dbReference>
<comment type="similarity">
    <text evidence="1 7">Belongs to the dUTPase family.</text>
</comment>
<evidence type="ECO:0000259" key="8">
    <source>
        <dbReference type="Pfam" id="PF00692"/>
    </source>
</evidence>
<dbReference type="AlphaFoldDB" id="A0A8J6MCE1"/>
<sequence length="149" mass="15276">MKLNIKAVSPKIGREIPAPFYASAGAAAMDLCACMDEAVVLAPRSLASIPTGIAIALPSADYVALIFARSGLGVKHGISLSNGVGVIDSDYRGELRVGLTNLSDTPYTVQPGDRIAQLAVVPVVQAQLEFCDALDETGRGAGGFGSTGK</sequence>
<feature type="binding site" evidence="7">
    <location>
        <begin position="86"/>
        <end position="88"/>
    </location>
    <ligand>
        <name>substrate</name>
    </ligand>
</feature>
<reference evidence="9" key="1">
    <citation type="submission" date="2020-08" db="EMBL/GenBank/DDBJ databases">
        <title>Genome public.</title>
        <authorList>
            <person name="Liu C."/>
            <person name="Sun Q."/>
        </authorList>
    </citation>
    <scope>NUCLEOTIDE SEQUENCE</scope>
    <source>
        <strain evidence="9">NSJ-52</strain>
    </source>
</reference>
<dbReference type="GO" id="GO:0004170">
    <property type="term" value="F:dUTP diphosphatase activity"/>
    <property type="evidence" value="ECO:0007669"/>
    <property type="project" value="UniProtKB-UniRule"/>
</dbReference>
<feature type="binding site" evidence="7">
    <location>
        <begin position="69"/>
        <end position="71"/>
    </location>
    <ligand>
        <name>substrate</name>
    </ligand>
</feature>
<keyword evidence="2 7" id="KW-0479">Metal-binding</keyword>
<dbReference type="SUPFAM" id="SSF51283">
    <property type="entry name" value="dUTPase-like"/>
    <property type="match status" value="1"/>
</dbReference>
<proteinExistence type="inferred from homology"/>
<evidence type="ECO:0000256" key="2">
    <source>
        <dbReference type="ARBA" id="ARBA00022723"/>
    </source>
</evidence>
<dbReference type="Pfam" id="PF00692">
    <property type="entry name" value="dUTPase"/>
    <property type="match status" value="1"/>
</dbReference>
<dbReference type="FunFam" id="2.70.40.10:FF:000002">
    <property type="entry name" value="dUTP diphosphatase"/>
    <property type="match status" value="1"/>
</dbReference>
<comment type="catalytic activity">
    <reaction evidence="6 7">
        <text>dUTP + H2O = dUMP + diphosphate + H(+)</text>
        <dbReference type="Rhea" id="RHEA:10248"/>
        <dbReference type="ChEBI" id="CHEBI:15377"/>
        <dbReference type="ChEBI" id="CHEBI:15378"/>
        <dbReference type="ChEBI" id="CHEBI:33019"/>
        <dbReference type="ChEBI" id="CHEBI:61555"/>
        <dbReference type="ChEBI" id="CHEBI:246422"/>
        <dbReference type="EC" id="3.6.1.23"/>
    </reaction>
</comment>
<dbReference type="GO" id="GO:0000287">
    <property type="term" value="F:magnesium ion binding"/>
    <property type="evidence" value="ECO:0007669"/>
    <property type="project" value="UniProtKB-UniRule"/>
</dbReference>
<comment type="pathway">
    <text evidence="7">Pyrimidine metabolism; dUMP biosynthesis; dUMP from dCTP (dUTP route): step 2/2.</text>
</comment>
<dbReference type="NCBIfam" id="TIGR00576">
    <property type="entry name" value="dut"/>
    <property type="match status" value="1"/>
</dbReference>
<organism evidence="9 10">
    <name type="scientific">Lawsonibacter faecis</name>
    <dbReference type="NCBI Taxonomy" id="2763052"/>
    <lineage>
        <taxon>Bacteria</taxon>
        <taxon>Bacillati</taxon>
        <taxon>Bacillota</taxon>
        <taxon>Clostridia</taxon>
        <taxon>Eubacteriales</taxon>
        <taxon>Oscillospiraceae</taxon>
        <taxon>Lawsonibacter</taxon>
    </lineage>
</organism>
<gene>
    <name evidence="7 9" type="primary">dut</name>
    <name evidence="9" type="ORF">H8S62_07020</name>
</gene>
<dbReference type="HAMAP" id="MF_00116">
    <property type="entry name" value="dUTPase_bact"/>
    <property type="match status" value="1"/>
</dbReference>
<evidence type="ECO:0000256" key="5">
    <source>
        <dbReference type="ARBA" id="ARBA00023080"/>
    </source>
</evidence>
<dbReference type="RefSeq" id="WP_186918859.1">
    <property type="nucleotide sequence ID" value="NZ_JACOPQ010000004.1"/>
</dbReference>
<evidence type="ECO:0000256" key="4">
    <source>
        <dbReference type="ARBA" id="ARBA00022842"/>
    </source>
</evidence>
<dbReference type="InterPro" id="IPR008181">
    <property type="entry name" value="dUTPase"/>
</dbReference>
<comment type="caution">
    <text evidence="7">Lacks conserved residue(s) required for the propagation of feature annotation.</text>
</comment>
<keyword evidence="5 7" id="KW-0546">Nucleotide metabolism</keyword>
<keyword evidence="4 7" id="KW-0460">Magnesium</keyword>
<keyword evidence="3 7" id="KW-0378">Hydrolase</keyword>
<keyword evidence="10" id="KW-1185">Reference proteome</keyword>
<dbReference type="PANTHER" id="PTHR11241:SF0">
    <property type="entry name" value="DEOXYURIDINE 5'-TRIPHOSPHATE NUCLEOTIDOHYDROLASE"/>
    <property type="match status" value="1"/>
</dbReference>
<comment type="caution">
    <text evidence="9">The sequence shown here is derived from an EMBL/GenBank/DDBJ whole genome shotgun (WGS) entry which is preliminary data.</text>
</comment>
<feature type="binding site" evidence="7">
    <location>
        <position position="82"/>
    </location>
    <ligand>
        <name>substrate</name>
    </ligand>
</feature>
<evidence type="ECO:0000256" key="7">
    <source>
        <dbReference type="HAMAP-Rule" id="MF_00116"/>
    </source>
</evidence>
<dbReference type="NCBIfam" id="NF001862">
    <property type="entry name" value="PRK00601.1"/>
    <property type="match status" value="1"/>
</dbReference>
<dbReference type="EMBL" id="JACOPQ010000004">
    <property type="protein sequence ID" value="MBC5736761.1"/>
    <property type="molecule type" value="Genomic_DNA"/>
</dbReference>
<protein>
    <recommendedName>
        <fullName evidence="7">Deoxyuridine 5'-triphosphate nucleotidohydrolase</fullName>
        <shortName evidence="7">dUTPase</shortName>
        <ecNumber evidence="7">3.6.1.23</ecNumber>
    </recommendedName>
    <alternativeName>
        <fullName evidence="7">dUTP pyrophosphatase</fullName>
    </alternativeName>
</protein>
<name>A0A8J6MCE1_9FIRM</name>
<dbReference type="EC" id="3.6.1.23" evidence="7"/>
<dbReference type="InterPro" id="IPR033704">
    <property type="entry name" value="dUTPase_trimeric"/>
</dbReference>
<comment type="cofactor">
    <cofactor evidence="7">
        <name>Mg(2+)</name>
        <dbReference type="ChEBI" id="CHEBI:18420"/>
    </cofactor>
</comment>
<feature type="domain" description="dUTPase-like" evidence="8">
    <location>
        <begin position="15"/>
        <end position="148"/>
    </location>
</feature>
<dbReference type="CDD" id="cd07557">
    <property type="entry name" value="trimeric_dUTPase"/>
    <property type="match status" value="1"/>
</dbReference>
<evidence type="ECO:0000256" key="3">
    <source>
        <dbReference type="ARBA" id="ARBA00022801"/>
    </source>
</evidence>
<evidence type="ECO:0000313" key="10">
    <source>
        <dbReference type="Proteomes" id="UP000607645"/>
    </source>
</evidence>
<dbReference type="Gene3D" id="2.70.40.10">
    <property type="match status" value="1"/>
</dbReference>
<accession>A0A8J6MCE1</accession>
<dbReference type="GO" id="GO:0046081">
    <property type="term" value="P:dUTP catabolic process"/>
    <property type="evidence" value="ECO:0007669"/>
    <property type="project" value="InterPro"/>
</dbReference>
<dbReference type="GO" id="GO:0006226">
    <property type="term" value="P:dUMP biosynthetic process"/>
    <property type="evidence" value="ECO:0007669"/>
    <property type="project" value="UniProtKB-UniRule"/>
</dbReference>
<dbReference type="InterPro" id="IPR029054">
    <property type="entry name" value="dUTPase-like"/>
</dbReference>
<dbReference type="InterPro" id="IPR036157">
    <property type="entry name" value="dUTPase-like_sf"/>
</dbReference>
<dbReference type="PANTHER" id="PTHR11241">
    <property type="entry name" value="DEOXYURIDINE 5'-TRIPHOSPHATE NUCLEOTIDOHYDROLASE"/>
    <property type="match status" value="1"/>
</dbReference>